<keyword evidence="2" id="KW-0863">Zinc-finger</keyword>
<dbReference type="GO" id="GO:0005634">
    <property type="term" value="C:nucleus"/>
    <property type="evidence" value="ECO:0007669"/>
    <property type="project" value="TreeGrafter"/>
</dbReference>
<protein>
    <submittedName>
        <fullName evidence="9">TFIIS central domain-containing protein</fullName>
    </submittedName>
</protein>
<evidence type="ECO:0000259" key="6">
    <source>
        <dbReference type="PROSITE" id="PS51321"/>
    </source>
</evidence>
<dbReference type="GO" id="GO:0006351">
    <property type="term" value="P:DNA-templated transcription"/>
    <property type="evidence" value="ECO:0007669"/>
    <property type="project" value="InterPro"/>
</dbReference>
<reference evidence="9" key="1">
    <citation type="submission" date="2017-02" db="UniProtKB">
        <authorList>
            <consortium name="WormBaseParasite"/>
        </authorList>
    </citation>
    <scope>IDENTIFICATION</scope>
</reference>
<dbReference type="Gene3D" id="1.10.472.30">
    <property type="entry name" value="Transcription elongation factor S-II, central domain"/>
    <property type="match status" value="1"/>
</dbReference>
<dbReference type="PANTHER" id="PTHR11477:SF0">
    <property type="entry name" value="IP08861P-RELATED"/>
    <property type="match status" value="1"/>
</dbReference>
<name>A0A0M3JWE9_ANISI</name>
<dbReference type="PROSITE" id="PS51321">
    <property type="entry name" value="TFIIS_CENTRAL"/>
    <property type="match status" value="1"/>
</dbReference>
<keyword evidence="4" id="KW-0539">Nucleus</keyword>
<feature type="region of interest" description="Disordered" evidence="5">
    <location>
        <begin position="102"/>
        <end position="124"/>
    </location>
</feature>
<keyword evidence="1" id="KW-0479">Metal-binding</keyword>
<dbReference type="PANTHER" id="PTHR11477">
    <property type="entry name" value="TRANSCRIPTION FACTOR S-II ZINC FINGER DOMAIN-CONTAINING PROTEIN"/>
    <property type="match status" value="1"/>
</dbReference>
<evidence type="ECO:0000256" key="2">
    <source>
        <dbReference type="ARBA" id="ARBA00022771"/>
    </source>
</evidence>
<dbReference type="WBParaSite" id="ASIM_0001260301-mRNA-1">
    <property type="protein sequence ID" value="ASIM_0001260301-mRNA-1"/>
    <property type="gene ID" value="ASIM_0001260301"/>
</dbReference>
<proteinExistence type="predicted"/>
<keyword evidence="3" id="KW-0862">Zinc</keyword>
<dbReference type="SMART" id="SM00510">
    <property type="entry name" value="TFS2M"/>
    <property type="match status" value="1"/>
</dbReference>
<evidence type="ECO:0000256" key="3">
    <source>
        <dbReference type="ARBA" id="ARBA00022833"/>
    </source>
</evidence>
<sequence length="124" mass="14302">MRERCIAMLLKCLGEGEKAEQTAKNIELAIHEEIGDANDHRYRSRVRSRVANLTRNKAIAKELVNDRLCPRKFAKMSAEELATPQMKELRDHLCEDTMEEHMMGEKEKVGFDNIKKNDTAVETE</sequence>
<dbReference type="SUPFAM" id="SSF46942">
    <property type="entry name" value="Elongation factor TFIIS domain 2"/>
    <property type="match status" value="1"/>
</dbReference>
<organism evidence="9">
    <name type="scientific">Anisakis simplex</name>
    <name type="common">Herring worm</name>
    <dbReference type="NCBI Taxonomy" id="6269"/>
    <lineage>
        <taxon>Eukaryota</taxon>
        <taxon>Metazoa</taxon>
        <taxon>Ecdysozoa</taxon>
        <taxon>Nematoda</taxon>
        <taxon>Chromadorea</taxon>
        <taxon>Rhabditida</taxon>
        <taxon>Spirurina</taxon>
        <taxon>Ascaridomorpha</taxon>
        <taxon>Ascaridoidea</taxon>
        <taxon>Anisakidae</taxon>
        <taxon>Anisakis</taxon>
        <taxon>Anisakis simplex complex</taxon>
    </lineage>
</organism>
<evidence type="ECO:0000256" key="5">
    <source>
        <dbReference type="SAM" id="MobiDB-lite"/>
    </source>
</evidence>
<dbReference type="InterPro" id="IPR003618">
    <property type="entry name" value="TFIIS_cen_dom"/>
</dbReference>
<dbReference type="Pfam" id="PF07500">
    <property type="entry name" value="TFIIS_M"/>
    <property type="match status" value="1"/>
</dbReference>
<evidence type="ECO:0000256" key="1">
    <source>
        <dbReference type="ARBA" id="ARBA00022723"/>
    </source>
</evidence>
<dbReference type="OrthoDB" id="44867at2759"/>
<dbReference type="GO" id="GO:0008270">
    <property type="term" value="F:zinc ion binding"/>
    <property type="evidence" value="ECO:0007669"/>
    <property type="project" value="UniProtKB-KW"/>
</dbReference>
<dbReference type="EMBL" id="UYRR01031135">
    <property type="protein sequence ID" value="VDK46466.1"/>
    <property type="molecule type" value="Genomic_DNA"/>
</dbReference>
<feature type="domain" description="TFIIS central" evidence="6">
    <location>
        <begin position="1"/>
        <end position="109"/>
    </location>
</feature>
<evidence type="ECO:0000313" key="7">
    <source>
        <dbReference type="EMBL" id="VDK46466.1"/>
    </source>
</evidence>
<dbReference type="AlphaFoldDB" id="A0A0M3JWE9"/>
<dbReference type="InterPro" id="IPR036575">
    <property type="entry name" value="TFIIS_cen_dom_sf"/>
</dbReference>
<keyword evidence="8" id="KW-1185">Reference proteome</keyword>
<reference evidence="7 8" key="2">
    <citation type="submission" date="2018-11" db="EMBL/GenBank/DDBJ databases">
        <authorList>
            <consortium name="Pathogen Informatics"/>
        </authorList>
    </citation>
    <scope>NUCLEOTIDE SEQUENCE [LARGE SCALE GENOMIC DNA]</scope>
</reference>
<gene>
    <name evidence="7" type="ORF">ASIM_LOCUS12069</name>
</gene>
<dbReference type="Proteomes" id="UP000267096">
    <property type="component" value="Unassembled WGS sequence"/>
</dbReference>
<evidence type="ECO:0000313" key="9">
    <source>
        <dbReference type="WBParaSite" id="ASIM_0001260301-mRNA-1"/>
    </source>
</evidence>
<evidence type="ECO:0000256" key="4">
    <source>
        <dbReference type="ARBA" id="ARBA00023242"/>
    </source>
</evidence>
<evidence type="ECO:0000313" key="8">
    <source>
        <dbReference type="Proteomes" id="UP000267096"/>
    </source>
</evidence>
<accession>A0A0M3JWE9</accession>